<proteinExistence type="predicted"/>
<feature type="compositionally biased region" description="Polar residues" evidence="1">
    <location>
        <begin position="704"/>
        <end position="714"/>
    </location>
</feature>
<dbReference type="EMBL" id="FNOK01000019">
    <property type="protein sequence ID" value="SDY04406.1"/>
    <property type="molecule type" value="Genomic_DNA"/>
</dbReference>
<feature type="region of interest" description="Disordered" evidence="1">
    <location>
        <begin position="476"/>
        <end position="499"/>
    </location>
</feature>
<accession>A0A1H3GM76</accession>
<dbReference type="Proteomes" id="UP000199529">
    <property type="component" value="Unassembled WGS sequence"/>
</dbReference>
<organism evidence="2 3">
    <name type="scientific">Saccharopolyspora shandongensis</name>
    <dbReference type="NCBI Taxonomy" id="418495"/>
    <lineage>
        <taxon>Bacteria</taxon>
        <taxon>Bacillati</taxon>
        <taxon>Actinomycetota</taxon>
        <taxon>Actinomycetes</taxon>
        <taxon>Pseudonocardiales</taxon>
        <taxon>Pseudonocardiaceae</taxon>
        <taxon>Saccharopolyspora</taxon>
    </lineage>
</organism>
<protein>
    <submittedName>
        <fullName evidence="2">Uncharacterized protein</fullName>
    </submittedName>
</protein>
<gene>
    <name evidence="2" type="ORF">SAMN05216215_10198</name>
</gene>
<evidence type="ECO:0000313" key="2">
    <source>
        <dbReference type="EMBL" id="SDY04406.1"/>
    </source>
</evidence>
<feature type="region of interest" description="Disordered" evidence="1">
    <location>
        <begin position="682"/>
        <end position="714"/>
    </location>
</feature>
<evidence type="ECO:0000256" key="1">
    <source>
        <dbReference type="SAM" id="MobiDB-lite"/>
    </source>
</evidence>
<name>A0A1H3GM76_9PSEU</name>
<feature type="compositionally biased region" description="Low complexity" evidence="1">
    <location>
        <begin position="478"/>
        <end position="489"/>
    </location>
</feature>
<dbReference type="AlphaFoldDB" id="A0A1H3GM76"/>
<sequence>MLLTDSPVLTQLAGKDVTLLPLEMGGFVVHASLPEHAPGIAAARGSGIAAMLAPGAVADFSGYYRIGPVSTASFPQRPWPWLPGLDPFLLMAHSSQKERMCLAVGGLTHPVTDHALGSWLRALPELSTSKRPLEDPLVILTCSRGAVRQQLADLLGRLVWFPHGEMVVGAEPLDPAGRAAGVKVRVGLYCTPDGRGGRLRSAYPQGPAGDRVRWAYRSRFTSNPASWLVERSAPSGYPAPAGLRPYLVGGKRARGLCYFDRRDRQSRSSALNAPVLGSSHVAWTPNDAYQPGTPAQTDPVTGALRAAALPWHSRELGELPFGLEDVAVVAGYFAGGRFAVYDERQDVSYWETPLAFGLRLRKDLAAADGAAWGPMPSRVLLLTDFDVVPAMARRQVTRGLGGAELITVNTLSTLFLDEDAGRGVPRARIALLPATSGGTLPVWTATTSAGISTTLSPAPGHHTHGAQSADTALRRPIHTTPPAHNTATPQSWSSDAGMQTPPAQRLLEWAPKRANQRRAALADGADLADDCVPLAAEGFAVAYGRMGNRSAEAEDAAGERVIAKKDWLGLMDILQVVPEPWPDPAKVAKTLVQRPERLAVVRLARQNQHDHVILVVHGRDPDHPGQMGIWEVDFAKTPVKRRISSQPELRALMSHASAVALLDGSGLPLSLSDAAERRTPYRAALPDPGASPAATGRPAGTGGHQQSAAKHSATQTHLDLPFHNAELKEQGRNSADVHTRFLKPTEPAEEQEIDGWVRRKITPEQAEHFKRIQQAVIAKEDEHGPDYYPFFHAQDPRIRVAQDVYNRVYARHYGVEIPDDFHFLRYPGPEDNDYSQYANMAQFFEADMSQHGLIDDNIVPTKSNIISANLSLHGGLNHLGEETFFYFQDGKGQRGIDVVWFMENFLAKFGLDTSGAAEMYRAAEELTDTAEGSLFQILVPRNLADDVAYLAHPHGLPHDDELLDDLHTLGPIRYNNPTGEGDSKLPAGQERERMNDEIARNLDEVRDVWNRSIEEPSPVPDSSIIPPGAHITAEQANAVRAQLDARAEQRRQWRLKNQAMELHNRTLERFWQGAYAPTTYLDDYVAHPERLSHPDLDRQRELVERNPEHFQGQGKKSSHEMMRVANRQNFMQARILLSANYMLNPSSGIKIVRHTTMDEESAKAYDILLDRYVEKLFANRAANQQAPGGREA</sequence>
<evidence type="ECO:0000313" key="3">
    <source>
        <dbReference type="Proteomes" id="UP000199529"/>
    </source>
</evidence>
<keyword evidence="3" id="KW-1185">Reference proteome</keyword>
<reference evidence="3" key="1">
    <citation type="submission" date="2016-10" db="EMBL/GenBank/DDBJ databases">
        <authorList>
            <person name="Varghese N."/>
            <person name="Submissions S."/>
        </authorList>
    </citation>
    <scope>NUCLEOTIDE SEQUENCE [LARGE SCALE GENOMIC DNA]</scope>
    <source>
        <strain evidence="3">CGMCC 4.3530</strain>
    </source>
</reference>
<feature type="compositionally biased region" description="Low complexity" evidence="1">
    <location>
        <begin position="688"/>
        <end position="698"/>
    </location>
</feature>